<dbReference type="SMART" id="SM00822">
    <property type="entry name" value="PKS_KR"/>
    <property type="match status" value="1"/>
</dbReference>
<dbReference type="SMART" id="SM00823">
    <property type="entry name" value="PKS_PP"/>
    <property type="match status" value="1"/>
</dbReference>
<evidence type="ECO:0000256" key="4">
    <source>
        <dbReference type="PROSITE-ProRule" id="PRU01363"/>
    </source>
</evidence>
<feature type="region of interest" description="N-terminal hotdog fold" evidence="4">
    <location>
        <begin position="247"/>
        <end position="381"/>
    </location>
</feature>
<dbReference type="Gene3D" id="3.10.129.110">
    <property type="entry name" value="Polyketide synthase dehydratase"/>
    <property type="match status" value="1"/>
</dbReference>
<dbReference type="PROSITE" id="PS50075">
    <property type="entry name" value="CARRIER"/>
    <property type="match status" value="1"/>
</dbReference>
<feature type="domain" description="PKS/mFAS DH" evidence="7">
    <location>
        <begin position="247"/>
        <end position="546"/>
    </location>
</feature>
<evidence type="ECO:0000259" key="6">
    <source>
        <dbReference type="PROSITE" id="PS50075"/>
    </source>
</evidence>
<keyword evidence="1" id="KW-0596">Phosphopantetheine</keyword>
<dbReference type="Pfam" id="PF00550">
    <property type="entry name" value="PP-binding"/>
    <property type="match status" value="1"/>
</dbReference>
<keyword evidence="2" id="KW-0597">Phosphoprotein</keyword>
<dbReference type="Gene3D" id="3.40.50.720">
    <property type="entry name" value="NAD(P)-binding Rossmann-like Domain"/>
    <property type="match status" value="1"/>
</dbReference>
<dbReference type="InterPro" id="IPR049551">
    <property type="entry name" value="PKS_DH_C"/>
</dbReference>
<dbReference type="GO" id="GO:0004315">
    <property type="term" value="F:3-oxoacyl-[acyl-carrier-protein] synthase activity"/>
    <property type="evidence" value="ECO:0007669"/>
    <property type="project" value="UniProtKB-EC"/>
</dbReference>
<dbReference type="InterPro" id="IPR036661">
    <property type="entry name" value="Luciferase-like_sf"/>
</dbReference>
<dbReference type="Gene3D" id="1.10.1200.10">
    <property type="entry name" value="ACP-like"/>
    <property type="match status" value="1"/>
</dbReference>
<dbReference type="Proteomes" id="UP000248857">
    <property type="component" value="Unassembled WGS sequence"/>
</dbReference>
<dbReference type="InterPro" id="IPR057326">
    <property type="entry name" value="KR_dom"/>
</dbReference>
<evidence type="ECO:0000256" key="2">
    <source>
        <dbReference type="ARBA" id="ARBA00022553"/>
    </source>
</evidence>
<reference evidence="8 9" key="1">
    <citation type="journal article" date="2018" name="Sci. Rep.">
        <title>A novel species of the marine cyanobacterium Acaryochloris with a unique pigment content and lifestyle.</title>
        <authorList>
            <person name="Partensky F."/>
            <person name="Six C."/>
            <person name="Ratin M."/>
            <person name="Garczarek L."/>
            <person name="Vaulot D."/>
            <person name="Probert I."/>
            <person name="Calteau A."/>
            <person name="Gourvil P."/>
            <person name="Marie D."/>
            <person name="Grebert T."/>
            <person name="Bouchier C."/>
            <person name="Le Panse S."/>
            <person name="Gachenot M."/>
            <person name="Rodriguez F."/>
            <person name="Garrido J.L."/>
        </authorList>
    </citation>
    <scope>NUCLEOTIDE SEQUENCE [LARGE SCALE GENOMIC DNA]</scope>
    <source>
        <strain evidence="8 9">RCC1774</strain>
    </source>
</reference>
<dbReference type="SUPFAM" id="SSF51679">
    <property type="entry name" value="Bacterial luciferase-like"/>
    <property type="match status" value="1"/>
</dbReference>
<dbReference type="CDD" id="cd02440">
    <property type="entry name" value="AdoMet_MTases"/>
    <property type="match status" value="1"/>
</dbReference>
<gene>
    <name evidence="8" type="primary">ppsC_1</name>
    <name evidence="8" type="ORF">C1752_03487</name>
</gene>
<dbReference type="InterPro" id="IPR020806">
    <property type="entry name" value="PKS_PP-bd"/>
</dbReference>
<keyword evidence="9" id="KW-1185">Reference proteome</keyword>
<dbReference type="InterPro" id="IPR024011">
    <property type="entry name" value="Biosynth_lucif-like_mOase_dom"/>
</dbReference>
<dbReference type="InterPro" id="IPR036736">
    <property type="entry name" value="ACP-like_sf"/>
</dbReference>
<dbReference type="GO" id="GO:0016705">
    <property type="term" value="F:oxidoreductase activity, acting on paired donors, with incorporation or reduction of molecular oxygen"/>
    <property type="evidence" value="ECO:0007669"/>
    <property type="project" value="InterPro"/>
</dbReference>
<protein>
    <submittedName>
        <fullName evidence="8">Phthiocerol/phenolphthiocerol synthesis polyketide synthase type I PpsC</fullName>
        <ecNumber evidence="8">2.3.1.41</ecNumber>
    </submittedName>
</protein>
<evidence type="ECO:0000256" key="1">
    <source>
        <dbReference type="ARBA" id="ARBA00022450"/>
    </source>
</evidence>
<dbReference type="GO" id="GO:0006633">
    <property type="term" value="P:fatty acid biosynthetic process"/>
    <property type="evidence" value="ECO:0007669"/>
    <property type="project" value="TreeGrafter"/>
</dbReference>
<name>A0A2W1JV39_9CYAN</name>
<feature type="region of interest" description="Disordered" evidence="5">
    <location>
        <begin position="1097"/>
        <end position="1126"/>
    </location>
</feature>
<dbReference type="InterPro" id="IPR013217">
    <property type="entry name" value="Methyltransf_12"/>
</dbReference>
<evidence type="ECO:0000256" key="5">
    <source>
        <dbReference type="SAM" id="MobiDB-lite"/>
    </source>
</evidence>
<evidence type="ECO:0000313" key="8">
    <source>
        <dbReference type="EMBL" id="PZD72651.1"/>
    </source>
</evidence>
<dbReference type="SUPFAM" id="SSF47336">
    <property type="entry name" value="ACP-like"/>
    <property type="match status" value="1"/>
</dbReference>
<dbReference type="InterPro" id="IPR009081">
    <property type="entry name" value="PP-bd_ACP"/>
</dbReference>
<dbReference type="GO" id="GO:0044550">
    <property type="term" value="P:secondary metabolite biosynthetic process"/>
    <property type="evidence" value="ECO:0007669"/>
    <property type="project" value="TreeGrafter"/>
</dbReference>
<dbReference type="RefSeq" id="WP_110986923.1">
    <property type="nucleotide sequence ID" value="NZ_CAWNWM010000009.1"/>
</dbReference>
<organism evidence="8 9">
    <name type="scientific">Acaryochloris thomasi RCC1774</name>
    <dbReference type="NCBI Taxonomy" id="1764569"/>
    <lineage>
        <taxon>Bacteria</taxon>
        <taxon>Bacillati</taxon>
        <taxon>Cyanobacteriota</taxon>
        <taxon>Cyanophyceae</taxon>
        <taxon>Acaryochloridales</taxon>
        <taxon>Acaryochloridaceae</taxon>
        <taxon>Acaryochloris</taxon>
        <taxon>Acaryochloris thomasi</taxon>
    </lineage>
</organism>
<dbReference type="Pfam" id="PF08242">
    <property type="entry name" value="Methyltransf_12"/>
    <property type="match status" value="1"/>
</dbReference>
<keyword evidence="3" id="KW-0511">Multifunctional enzyme</keyword>
<dbReference type="PANTHER" id="PTHR43775:SF37">
    <property type="entry name" value="SI:DKEY-61P9.11"/>
    <property type="match status" value="1"/>
</dbReference>
<dbReference type="Gene3D" id="3.40.50.150">
    <property type="entry name" value="Vaccinia Virus protein VP39"/>
    <property type="match status" value="1"/>
</dbReference>
<sequence>MTSALQTPSLATAQMAQTGMQFGLMFFASGEDNLEQDRYRLVIESAKFADQNGFSSIWIPERHFTPLGCLYPNPVVLQAALARETQNIRLQAGSVVLPLHDPIRVAEEWAMVDNLSDGRVGLSFASGWNPGDFAFFPERYDQRWQVMEEGIQTVQKLWRGDSISVQGGDGQFREIRVYPTPVQKQLPLWVTAASNPKTFAKAGELGANLLTHLFDQDLATLAQNIALYRQTSVEYGHCPGKVTVTLHTYMGHDLTTVREEVRHPYCSYLKANLPLLQGLSYSRGQSVDLGSLSETDLDQMTDRIFEKFYSEGRALLGTSESCQSLVEQLHHIGVNEIACLLDFGPHPDLILQTLPHLNRLRAACKELTEASVSIPVHLPEMAADSEDPAQDVQDLKRNTIAAIQGRCDAIANKAFYQTLKARGVELDSSFQGIEQLWRTEGEAIATIKLPAHLNADDYSTHPALLDACLQVLWATLPEADTVSYLPIGLGELTILEALDGPLYSHAVLTSQADELTGDVRVLDADGTVKMTLQGIRLQPMSIPCSQIADWFYQVEWRPCSLPELQDTTLTFDSVSQIANQVRQQTRIEKLDVYRDLLPQLNTLSRDFILWAFWDMDLNLQPGQPFPFAALRQQIQPQHHRLLHRLIEVLTEQDILIAQGANQWQIKKVPTLEAPAQRLQGLQTHYPACQAEISLLGRCGQGLASVLQGQDPLNLLFPDGSVADVEALYQDSPAAQVANQWVVDAIATAIQDLPTDRTIRILEIGAGTGGTTAYVLPQLPGYRTEYTFTDVSFLFTAKAEEKFADYPFIDYRLLDIEKAPSEQGFESQSFDIILAANVLHATADLQQTVEHIHQLLEPGGLLIALEGMEPQAWLDLIFGLTPGWWSFTDTDLRPSYPLISSAQWQQLLQANQFDAEIIAANRDGLSQQAVLVASSQRSQQPGTWLVFCDLAGIGKAFAELLQSRGEICQIIETDSADLTSFQSLFTSSTSDDYRGVVYLWGLNDLNQSPLETSWNTATPVALIQAMEAANVETPLWLVTQGSQSVAESQTNATQSMLWGLGQVLAVEQPQRYGGLIDLDPAASVSQAAADLLQSIQPHLRKKPTNSRHSPPRIGGPGGPTQSEVLPGQNLEIENTQSRTNDAYLDRDTSRQDFTGPPSPPILGGKQMDSRVSPSKPGRTMQHGKIAFRQNQSFSPHLTPYRAALAQNSAQIKATSYLITGGLGDLGLRVATWLSEQGAKHLILLGRTSLPPRHQWLSLPSKDTAFQKIQAIQAIEAQGTQVHLATADVADPEQLAQEIESVDVPPIQGVFHLAMEPPQLAPIEQVDLEQLDKILSPKAAGAWNLHQYFAEQSLDYFVLFSSWAGLLGSVGQQLSGYSMANSYLDSLAHHRRSLGLPALSIDWGDWSEIGLRSRSIKAGQRLLPESWTLTPEQGLQALGQLMHEQGQIAFLPVPWSEFFDLFPTAKSQPLLADVANQASASDSQPPPALLQDWEALPPAARLQALKNHVQAIVAQVMGISSPSAIDPDRGLFESGMDSLMALEVKNHLETSLGETIPAVAAFEHPTVNALATYLAKSTLGWEAPSVPATAPVAETTLDKISQLSDDDVDRLFDEKFARQDPSE</sequence>
<evidence type="ECO:0000256" key="3">
    <source>
        <dbReference type="ARBA" id="ARBA00023268"/>
    </source>
</evidence>
<dbReference type="PROSITE" id="PS52019">
    <property type="entry name" value="PKS_MFAS_DH"/>
    <property type="match status" value="1"/>
</dbReference>
<dbReference type="Gene3D" id="3.20.20.30">
    <property type="entry name" value="Luciferase-like domain"/>
    <property type="match status" value="1"/>
</dbReference>
<evidence type="ECO:0000259" key="7">
    <source>
        <dbReference type="PROSITE" id="PS52019"/>
    </source>
</evidence>
<dbReference type="SUPFAM" id="SSF53335">
    <property type="entry name" value="S-adenosyl-L-methionine-dependent methyltransferases"/>
    <property type="match status" value="1"/>
</dbReference>
<feature type="region of interest" description="Disordered" evidence="5">
    <location>
        <begin position="1146"/>
        <end position="1179"/>
    </location>
</feature>
<keyword evidence="8" id="KW-0012">Acyltransferase</keyword>
<dbReference type="Gene3D" id="3.40.50.11460">
    <property type="match status" value="1"/>
</dbReference>
<dbReference type="NCBIfam" id="TIGR04020">
    <property type="entry name" value="seco_metab_LLM"/>
    <property type="match status" value="1"/>
</dbReference>
<dbReference type="GO" id="GO:0031177">
    <property type="term" value="F:phosphopantetheine binding"/>
    <property type="evidence" value="ECO:0007669"/>
    <property type="project" value="InterPro"/>
</dbReference>
<dbReference type="InterPro" id="IPR029063">
    <property type="entry name" value="SAM-dependent_MTases_sf"/>
</dbReference>
<dbReference type="Pfam" id="PF08659">
    <property type="entry name" value="KR"/>
    <property type="match status" value="1"/>
</dbReference>
<feature type="domain" description="Carrier" evidence="6">
    <location>
        <begin position="1501"/>
        <end position="1576"/>
    </location>
</feature>
<dbReference type="InterPro" id="IPR011251">
    <property type="entry name" value="Luciferase-like_dom"/>
</dbReference>
<accession>A0A2W1JV39</accession>
<dbReference type="InterPro" id="IPR036291">
    <property type="entry name" value="NAD(P)-bd_dom_sf"/>
</dbReference>
<feature type="region of interest" description="C-terminal hotdog fold" evidence="4">
    <location>
        <begin position="405"/>
        <end position="546"/>
    </location>
</feature>
<evidence type="ECO:0000313" key="9">
    <source>
        <dbReference type="Proteomes" id="UP000248857"/>
    </source>
</evidence>
<dbReference type="InterPro" id="IPR050091">
    <property type="entry name" value="PKS_NRPS_Biosynth_Enz"/>
</dbReference>
<dbReference type="Pfam" id="PF00296">
    <property type="entry name" value="Bac_luciferase"/>
    <property type="match status" value="1"/>
</dbReference>
<dbReference type="GO" id="GO:0004312">
    <property type="term" value="F:fatty acid synthase activity"/>
    <property type="evidence" value="ECO:0007669"/>
    <property type="project" value="TreeGrafter"/>
</dbReference>
<proteinExistence type="predicted"/>
<dbReference type="PANTHER" id="PTHR43775">
    <property type="entry name" value="FATTY ACID SYNTHASE"/>
    <property type="match status" value="1"/>
</dbReference>
<dbReference type="CDD" id="cd08955">
    <property type="entry name" value="KR_2_FAS_SDR_x"/>
    <property type="match status" value="1"/>
</dbReference>
<keyword evidence="8" id="KW-0808">Transferase</keyword>
<dbReference type="Pfam" id="PF14765">
    <property type="entry name" value="PS-DH"/>
    <property type="match status" value="1"/>
</dbReference>
<dbReference type="InterPro" id="IPR013968">
    <property type="entry name" value="PKS_KR"/>
</dbReference>
<dbReference type="SUPFAM" id="SSF51735">
    <property type="entry name" value="NAD(P)-binding Rossmann-fold domains"/>
    <property type="match status" value="2"/>
</dbReference>
<dbReference type="EMBL" id="PQWO01000009">
    <property type="protein sequence ID" value="PZD72651.1"/>
    <property type="molecule type" value="Genomic_DNA"/>
</dbReference>
<dbReference type="InterPro" id="IPR049900">
    <property type="entry name" value="PKS_mFAS_DH"/>
</dbReference>
<dbReference type="EC" id="2.3.1.41" evidence="8"/>
<dbReference type="InterPro" id="IPR042104">
    <property type="entry name" value="PKS_dehydratase_sf"/>
</dbReference>
<comment type="caution">
    <text evidence="8">The sequence shown here is derived from an EMBL/GenBank/DDBJ whole genome shotgun (WGS) entry which is preliminary data.</text>
</comment>
<comment type="caution">
    <text evidence="4">Lacks conserved residue(s) required for the propagation of feature annotation.</text>
</comment>